<dbReference type="Proteomes" id="UP000013827">
    <property type="component" value="Unassembled WGS sequence"/>
</dbReference>
<sequence>MRVASVLPSATEILCFIGGERLLVGRSHEDNFPPQITSLPVITGQTTTFTTAAEVDRVVSDSIGKGQSLYTLDAPLIESLSPDVILTQDICSVCAIDLQTVERLAAKMTPRPKVVSLNPLNLDDVLANVLQLGEAVGMAEEARAAHASLVERIAAVDRRVEQRRRQLGEGRRRPRVAFIEWSDPLYVGGHWTPQLIERAGGEHPLNAGGESGGGKSFPVVEADPDLVILAPCGLTLDMTRREATALNQGAGTRNRPGAFQEPSRRPPSPGRSGGVRYERRPGPRLVDALEWLFSAVHGVPEAAPHRFPCEWLPPSSSLPRDEASAAAGGSPEEEAAAEQKAIADIEEAHACAVRAGKRSRCETPDPHTAPVGTRSCCTPVPVA</sequence>
<dbReference type="SUPFAM" id="SSF53807">
    <property type="entry name" value="Helical backbone' metal receptor"/>
    <property type="match status" value="1"/>
</dbReference>
<dbReference type="eggNOG" id="ENOG502RY45">
    <property type="taxonomic scope" value="Eukaryota"/>
</dbReference>
<evidence type="ECO:0000313" key="2">
    <source>
        <dbReference type="EnsemblProtists" id="EOD18086"/>
    </source>
</evidence>
<name>A0A0D3J3K1_EMIH1</name>
<feature type="region of interest" description="Disordered" evidence="1">
    <location>
        <begin position="245"/>
        <end position="280"/>
    </location>
</feature>
<dbReference type="OMA" id="QDQCDVC"/>
<accession>A0A0D3J3K1</accession>
<dbReference type="PANTHER" id="PTHR42860">
    <property type="entry name" value="VITAMIN B12-BINDING PROTEIN"/>
    <property type="match status" value="1"/>
</dbReference>
<feature type="region of interest" description="Disordered" evidence="1">
    <location>
        <begin position="313"/>
        <end position="339"/>
    </location>
</feature>
<reference evidence="2" key="2">
    <citation type="submission" date="2024-10" db="UniProtKB">
        <authorList>
            <consortium name="EnsemblProtists"/>
        </authorList>
    </citation>
    <scope>IDENTIFICATION</scope>
</reference>
<dbReference type="RefSeq" id="XP_005770515.1">
    <property type="nucleotide sequence ID" value="XM_005770458.1"/>
</dbReference>
<dbReference type="PaxDb" id="2903-EOD18086"/>
<dbReference type="EnsemblProtists" id="EOD18086">
    <property type="protein sequence ID" value="EOD18086"/>
    <property type="gene ID" value="EMIHUDRAFT_61501"/>
</dbReference>
<dbReference type="AlphaFoldDB" id="A0A0D3J3K1"/>
<proteinExistence type="predicted"/>
<dbReference type="PANTHER" id="PTHR42860:SF1">
    <property type="entry name" value="VITAMIN B12-BINDING PROTEIN"/>
    <property type="match status" value="1"/>
</dbReference>
<keyword evidence="3" id="KW-1185">Reference proteome</keyword>
<dbReference type="GeneID" id="19046087"/>
<organism evidence="2 3">
    <name type="scientific">Emiliania huxleyi (strain CCMP1516)</name>
    <dbReference type="NCBI Taxonomy" id="280463"/>
    <lineage>
        <taxon>Eukaryota</taxon>
        <taxon>Haptista</taxon>
        <taxon>Haptophyta</taxon>
        <taxon>Prymnesiophyceae</taxon>
        <taxon>Isochrysidales</taxon>
        <taxon>Noelaerhabdaceae</taxon>
        <taxon>Emiliania</taxon>
    </lineage>
</organism>
<dbReference type="KEGG" id="ehx:EMIHUDRAFT_61501"/>
<dbReference type="Gene3D" id="3.40.50.1980">
    <property type="entry name" value="Nitrogenase molybdenum iron protein domain"/>
    <property type="match status" value="2"/>
</dbReference>
<evidence type="ECO:0008006" key="4">
    <source>
        <dbReference type="Google" id="ProtNLM"/>
    </source>
</evidence>
<dbReference type="InterPro" id="IPR051030">
    <property type="entry name" value="Vitamin_B12-ABC_binding"/>
</dbReference>
<dbReference type="HOGENOM" id="CLU_038034_9_0_1"/>
<evidence type="ECO:0000313" key="3">
    <source>
        <dbReference type="Proteomes" id="UP000013827"/>
    </source>
</evidence>
<dbReference type="STRING" id="2903.R1E4W0"/>
<feature type="region of interest" description="Disordered" evidence="1">
    <location>
        <begin position="354"/>
        <end position="383"/>
    </location>
</feature>
<reference evidence="3" key="1">
    <citation type="journal article" date="2013" name="Nature">
        <title>Pan genome of the phytoplankton Emiliania underpins its global distribution.</title>
        <authorList>
            <person name="Read B.A."/>
            <person name="Kegel J."/>
            <person name="Klute M.J."/>
            <person name="Kuo A."/>
            <person name="Lefebvre S.C."/>
            <person name="Maumus F."/>
            <person name="Mayer C."/>
            <person name="Miller J."/>
            <person name="Monier A."/>
            <person name="Salamov A."/>
            <person name="Young J."/>
            <person name="Aguilar M."/>
            <person name="Claverie J.M."/>
            <person name="Frickenhaus S."/>
            <person name="Gonzalez K."/>
            <person name="Herman E.K."/>
            <person name="Lin Y.C."/>
            <person name="Napier J."/>
            <person name="Ogata H."/>
            <person name="Sarno A.F."/>
            <person name="Shmutz J."/>
            <person name="Schroeder D."/>
            <person name="de Vargas C."/>
            <person name="Verret F."/>
            <person name="von Dassow P."/>
            <person name="Valentin K."/>
            <person name="Van de Peer Y."/>
            <person name="Wheeler G."/>
            <person name="Dacks J.B."/>
            <person name="Delwiche C.F."/>
            <person name="Dyhrman S.T."/>
            <person name="Glockner G."/>
            <person name="John U."/>
            <person name="Richards T."/>
            <person name="Worden A.Z."/>
            <person name="Zhang X."/>
            <person name="Grigoriev I.V."/>
            <person name="Allen A.E."/>
            <person name="Bidle K."/>
            <person name="Borodovsky M."/>
            <person name="Bowler C."/>
            <person name="Brownlee C."/>
            <person name="Cock J.M."/>
            <person name="Elias M."/>
            <person name="Gladyshev V.N."/>
            <person name="Groth M."/>
            <person name="Guda C."/>
            <person name="Hadaegh A."/>
            <person name="Iglesias-Rodriguez M.D."/>
            <person name="Jenkins J."/>
            <person name="Jones B.M."/>
            <person name="Lawson T."/>
            <person name="Leese F."/>
            <person name="Lindquist E."/>
            <person name="Lobanov A."/>
            <person name="Lomsadze A."/>
            <person name="Malik S.B."/>
            <person name="Marsh M.E."/>
            <person name="Mackinder L."/>
            <person name="Mock T."/>
            <person name="Mueller-Roeber B."/>
            <person name="Pagarete A."/>
            <person name="Parker M."/>
            <person name="Probert I."/>
            <person name="Quesneville H."/>
            <person name="Raines C."/>
            <person name="Rensing S.A."/>
            <person name="Riano-Pachon D.M."/>
            <person name="Richier S."/>
            <person name="Rokitta S."/>
            <person name="Shiraiwa Y."/>
            <person name="Soanes D.M."/>
            <person name="van der Giezen M."/>
            <person name="Wahlund T.M."/>
            <person name="Williams B."/>
            <person name="Wilson W."/>
            <person name="Wolfe G."/>
            <person name="Wurch L.L."/>
        </authorList>
    </citation>
    <scope>NUCLEOTIDE SEQUENCE</scope>
</reference>
<protein>
    <recommendedName>
        <fullName evidence="4">Fe/B12 periplasmic-binding domain-containing protein</fullName>
    </recommendedName>
</protein>
<evidence type="ECO:0000256" key="1">
    <source>
        <dbReference type="SAM" id="MobiDB-lite"/>
    </source>
</evidence>